<dbReference type="AlphaFoldDB" id="A0A264W7A5"/>
<evidence type="ECO:0000313" key="1">
    <source>
        <dbReference type="EMBL" id="OZS79478.1"/>
    </source>
</evidence>
<sequence length="139" mass="16278">MNKTEKDILLDEFYESSELYEHLATLHQYTIKLCREIISVGIESIELKELRIAELFTIYNSAKLFLSIKGDLTHYEFTSLLSFWKNLYTELVSLAEENDQNTTHLDSLIDEFDGQFKIVKDMLLPHIESKRKAAENIQN</sequence>
<dbReference type="EMBL" id="NOKQ01000128">
    <property type="protein sequence ID" value="OZS79478.1"/>
    <property type="molecule type" value="Genomic_DNA"/>
</dbReference>
<keyword evidence="2" id="KW-1185">Reference proteome</keyword>
<organism evidence="1 2">
    <name type="scientific">Tetzosporium hominis</name>
    <dbReference type="NCBI Taxonomy" id="2020506"/>
    <lineage>
        <taxon>Bacteria</taxon>
        <taxon>Bacillati</taxon>
        <taxon>Bacillota</taxon>
        <taxon>Bacilli</taxon>
        <taxon>Bacillales</taxon>
        <taxon>Caryophanaceae</taxon>
        <taxon>Tetzosporium</taxon>
    </lineage>
</organism>
<comment type="caution">
    <text evidence="1">The sequence shown here is derived from an EMBL/GenBank/DDBJ whole genome shotgun (WGS) entry which is preliminary data.</text>
</comment>
<dbReference type="RefSeq" id="WP_094941384.1">
    <property type="nucleotide sequence ID" value="NZ_NOKQ01000128.1"/>
</dbReference>
<name>A0A264W7A5_9BACL</name>
<accession>A0A264W7A5</accession>
<dbReference type="OrthoDB" id="2618287at2"/>
<reference evidence="1 2" key="1">
    <citation type="submission" date="2017-07" db="EMBL/GenBank/DDBJ databases">
        <title>Tetzosporium hominis gen.nov. sp.nov.</title>
        <authorList>
            <person name="Tetz G."/>
            <person name="Tetz V."/>
        </authorList>
    </citation>
    <scope>NUCLEOTIDE SEQUENCE [LARGE SCALE GENOMIC DNA]</scope>
    <source>
        <strain evidence="1 2">VT-49</strain>
    </source>
</reference>
<dbReference type="Proteomes" id="UP000217065">
    <property type="component" value="Unassembled WGS sequence"/>
</dbReference>
<proteinExistence type="predicted"/>
<evidence type="ECO:0000313" key="2">
    <source>
        <dbReference type="Proteomes" id="UP000217065"/>
    </source>
</evidence>
<gene>
    <name evidence="1" type="ORF">CF394_00810</name>
</gene>
<protein>
    <submittedName>
        <fullName evidence="1">Uncharacterized protein</fullName>
    </submittedName>
</protein>